<dbReference type="InterPro" id="IPR002126">
    <property type="entry name" value="Cadherin-like_dom"/>
</dbReference>
<feature type="domain" description="Cadherin" evidence="11">
    <location>
        <begin position="364"/>
        <end position="484"/>
    </location>
</feature>
<dbReference type="GO" id="GO:0007156">
    <property type="term" value="P:homophilic cell adhesion via plasma membrane adhesion molecules"/>
    <property type="evidence" value="ECO:0007669"/>
    <property type="project" value="InterPro"/>
</dbReference>
<keyword evidence="2 9" id="KW-0812">Transmembrane</keyword>
<feature type="region of interest" description="Disordered" evidence="8">
    <location>
        <begin position="1326"/>
        <end position="1346"/>
    </location>
</feature>
<dbReference type="InterPro" id="IPR015919">
    <property type="entry name" value="Cadherin-like_sf"/>
</dbReference>
<keyword evidence="3" id="KW-0677">Repeat</keyword>
<feature type="signal peptide" evidence="10">
    <location>
        <begin position="1"/>
        <end position="34"/>
    </location>
</feature>
<dbReference type="FunFam" id="2.60.40.60:FF:000092">
    <property type="entry name" value="Protocadherin 8"/>
    <property type="match status" value="1"/>
</dbReference>
<protein>
    <submittedName>
        <fullName evidence="12">Protocadherin gamma-A2</fullName>
    </submittedName>
</protein>
<evidence type="ECO:0000256" key="7">
    <source>
        <dbReference type="PROSITE-ProRule" id="PRU00043"/>
    </source>
</evidence>
<dbReference type="Pfam" id="PF00028">
    <property type="entry name" value="Cadherin"/>
    <property type="match status" value="3"/>
</dbReference>
<dbReference type="EMBL" id="JXXN02001109">
    <property type="protein sequence ID" value="THD25511.1"/>
    <property type="molecule type" value="Genomic_DNA"/>
</dbReference>
<evidence type="ECO:0000313" key="13">
    <source>
        <dbReference type="Proteomes" id="UP000230066"/>
    </source>
</evidence>
<evidence type="ECO:0000256" key="1">
    <source>
        <dbReference type="ARBA" id="ARBA00004370"/>
    </source>
</evidence>
<feature type="compositionally biased region" description="Basic residues" evidence="8">
    <location>
        <begin position="1059"/>
        <end position="1070"/>
    </location>
</feature>
<dbReference type="GO" id="GO:0005509">
    <property type="term" value="F:calcium ion binding"/>
    <property type="evidence" value="ECO:0007669"/>
    <property type="project" value="UniProtKB-UniRule"/>
</dbReference>
<dbReference type="PANTHER" id="PTHR24026:SF133">
    <property type="entry name" value="CADHERIN-RELATED FAMILY MEMBER 2"/>
    <property type="match status" value="1"/>
</dbReference>
<feature type="region of interest" description="Disordered" evidence="8">
    <location>
        <begin position="1054"/>
        <end position="1082"/>
    </location>
</feature>
<dbReference type="InterPro" id="IPR020894">
    <property type="entry name" value="Cadherin_CS"/>
</dbReference>
<reference evidence="12" key="1">
    <citation type="submission" date="2019-03" db="EMBL/GenBank/DDBJ databases">
        <title>Improved annotation for the trematode Fasciola hepatica.</title>
        <authorList>
            <person name="Choi Y.-J."/>
            <person name="Martin J."/>
            <person name="Mitreva M."/>
        </authorList>
    </citation>
    <scope>NUCLEOTIDE SEQUENCE [LARGE SCALE GENOMIC DNA]</scope>
</reference>
<feature type="domain" description="Cadherin" evidence="11">
    <location>
        <begin position="612"/>
        <end position="780"/>
    </location>
</feature>
<comment type="subcellular location">
    <subcellularLocation>
        <location evidence="1">Membrane</location>
    </subcellularLocation>
</comment>
<organism evidence="12 13">
    <name type="scientific">Fasciola hepatica</name>
    <name type="common">Liver fluke</name>
    <dbReference type="NCBI Taxonomy" id="6192"/>
    <lineage>
        <taxon>Eukaryota</taxon>
        <taxon>Metazoa</taxon>
        <taxon>Spiralia</taxon>
        <taxon>Lophotrochozoa</taxon>
        <taxon>Platyhelminthes</taxon>
        <taxon>Trematoda</taxon>
        <taxon>Digenea</taxon>
        <taxon>Plagiorchiida</taxon>
        <taxon>Echinostomata</taxon>
        <taxon>Echinostomatoidea</taxon>
        <taxon>Fasciolidae</taxon>
        <taxon>Fasciola</taxon>
    </lineage>
</organism>
<comment type="caution">
    <text evidence="12">The sequence shown here is derived from an EMBL/GenBank/DDBJ whole genome shotgun (WGS) entry which is preliminary data.</text>
</comment>
<sequence length="1421" mass="159480">MKIDELLAIRQLWITNFTLLDILSRLILLRYGLACQSFATVEVTEYNGGLRNSKASGLISDQLFSFTSSALFSVNLTELLLQNLKLTDTDLNTSIFFADAEQSRPFVIQPRPINRDKNKSISFDRWYELISTVPLDREQLCNINLQPERVALAYACCSKTFNLPTDVVMAAVNQPCCIFLGITIASRGTYVLRMQINDVNDNAPRFNQLVHASNDLPYFTNVLGKNVIGISENTPVGSWFPVPAAVDHDEGPNGAVRYIMQALNGNTLWTDYFKLINNIREAGLPTNSTSASFIINNLKNVKHFDSNDYNGPGLLILQSLDREKVASFAFKLIATDLGSTFQLSSFVDIRILILDENDNAPIFERSNYQVRLRENQASVSLLSVKVHDADSDSNGRLSYTMQPSRLDLTTTKGFSVSADFLRTHIQLIPVNDGVTLRVIQPLDYEKQTEFTFDLVASDHGQPALSATAHVHVTVINVNDFAPLIRFYYHGEPLDRDYSRLSVLEQHESVSEVENKLICHVHVTDADSEFESINCTVESTERSFFLREVSTNRLIQRSKIYELLTTTRLDREAHERLLILVRCRDGETANSLVSQNQLQLILLDVNDHSPMFTQEHYHGSVSENSANAVISFTSPAGKTPTHGVQATDMDIGMNALIFYSLVPWVINDTDDNHTAWEGEAEKVIINATHTDTQPDRTQFGRTTNTSKQMHSHNLREDVDKFYIDQATGQIRTRIALDCEGQQVYRFLVLAIDQSEQIESRHTATARVTIRVSDENDNPPVIKQRHYAFSVKEGLPRHTRIGQIQSVDADINSENQRTIYELKNVENCNASEFILVESHTGYLRTRQVLDCEATKQISFIVLARNEQPVRELFRGKQTINTDKGPTFFDEVSVTVTVEDENDNAPALVQRGLSINDRVIGGGELTPSVIDLTFKTDQNETNNPCIEFPYVIVDRDEGANGQTEVLLENNAYFEFRLDNTILCKKRIEQPTVNQMNLFITVQDKPVDKTKTLKRQYTIRIHFVKDKVPIDGSRQLEQFQVSRFSSNPAVFSGIEQTETKPGLTKHSKSGRKSKIRDSGTKLNRVDKNEFHSEKPLNSSATIIIVAILVVVSGLLCLLLLGVVFALRKATPTRNNTSSDFPAKLCEEEAGDNSGLPGQRAQMQHIYFASRYSPASYQTSNSAERFPPATQTYMWTKGSLDRGITKSSHTVDVNQMYAPELHLLNNQLKSLSPSVIAPGREIPFRTEYMQDTSGQQSDSNYERCKDHRDLINYTKPNYSPLEMKMMVGAPPISSLPQGKQKAEVESYEPLIGSVMQCAQSEGSNVLTLTKTSGFPKSPEDSNDASTDINEGSKIQTIDPVQGNSIGVEQLDAHVLLRAAKRSECTPEVVTPRSMLKKELNPNLHALLNISEQTRSPNHLRAQTSFV</sequence>
<evidence type="ECO:0000256" key="10">
    <source>
        <dbReference type="SAM" id="SignalP"/>
    </source>
</evidence>
<evidence type="ECO:0000256" key="8">
    <source>
        <dbReference type="SAM" id="MobiDB-lite"/>
    </source>
</evidence>
<evidence type="ECO:0000259" key="11">
    <source>
        <dbReference type="PROSITE" id="PS50268"/>
    </source>
</evidence>
<evidence type="ECO:0000256" key="4">
    <source>
        <dbReference type="ARBA" id="ARBA00022837"/>
    </source>
</evidence>
<keyword evidence="4 7" id="KW-0106">Calcium</keyword>
<dbReference type="Proteomes" id="UP000230066">
    <property type="component" value="Unassembled WGS sequence"/>
</dbReference>
<dbReference type="PANTHER" id="PTHR24026">
    <property type="entry name" value="FAT ATYPICAL CADHERIN-RELATED"/>
    <property type="match status" value="1"/>
</dbReference>
<proteinExistence type="predicted"/>
<keyword evidence="6 9" id="KW-0472">Membrane</keyword>
<evidence type="ECO:0000256" key="9">
    <source>
        <dbReference type="SAM" id="Phobius"/>
    </source>
</evidence>
<keyword evidence="13" id="KW-1185">Reference proteome</keyword>
<feature type="domain" description="Cadherin" evidence="11">
    <location>
        <begin position="494"/>
        <end position="611"/>
    </location>
</feature>
<keyword evidence="10" id="KW-0732">Signal</keyword>
<evidence type="ECO:0000256" key="2">
    <source>
        <dbReference type="ARBA" id="ARBA00022692"/>
    </source>
</evidence>
<feature type="domain" description="Cadherin" evidence="11">
    <location>
        <begin position="230"/>
        <end position="363"/>
    </location>
</feature>
<dbReference type="Gene3D" id="2.60.40.60">
    <property type="entry name" value="Cadherins"/>
    <property type="match status" value="5"/>
</dbReference>
<evidence type="ECO:0000256" key="3">
    <source>
        <dbReference type="ARBA" id="ARBA00022737"/>
    </source>
</evidence>
<accession>A0A4E0RFY8</accession>
<dbReference type="SUPFAM" id="SSF49313">
    <property type="entry name" value="Cadherin-like"/>
    <property type="match status" value="5"/>
</dbReference>
<evidence type="ECO:0000313" key="12">
    <source>
        <dbReference type="EMBL" id="THD25511.1"/>
    </source>
</evidence>
<dbReference type="GO" id="GO:0005886">
    <property type="term" value="C:plasma membrane"/>
    <property type="evidence" value="ECO:0007669"/>
    <property type="project" value="InterPro"/>
</dbReference>
<feature type="domain" description="Cadherin" evidence="11">
    <location>
        <begin position="781"/>
        <end position="905"/>
    </location>
</feature>
<dbReference type="PROSITE" id="PS00232">
    <property type="entry name" value="CADHERIN_1"/>
    <property type="match status" value="4"/>
</dbReference>
<feature type="compositionally biased region" description="Basic and acidic residues" evidence="8">
    <location>
        <begin position="1071"/>
        <end position="1082"/>
    </location>
</feature>
<dbReference type="PROSITE" id="PS50268">
    <property type="entry name" value="CADHERIN_2"/>
    <property type="match status" value="6"/>
</dbReference>
<evidence type="ECO:0000256" key="6">
    <source>
        <dbReference type="ARBA" id="ARBA00023136"/>
    </source>
</evidence>
<feature type="transmembrane region" description="Helical" evidence="9">
    <location>
        <begin position="1098"/>
        <end position="1122"/>
    </location>
</feature>
<evidence type="ECO:0000256" key="5">
    <source>
        <dbReference type="ARBA" id="ARBA00022989"/>
    </source>
</evidence>
<dbReference type="SMART" id="SM00112">
    <property type="entry name" value="CA"/>
    <property type="match status" value="5"/>
</dbReference>
<feature type="chain" id="PRO_5020030873" evidence="10">
    <location>
        <begin position="35"/>
        <end position="1421"/>
    </location>
</feature>
<dbReference type="PRINTS" id="PR00205">
    <property type="entry name" value="CADHERIN"/>
</dbReference>
<gene>
    <name evidence="12" type="ORF">D915_003654</name>
</gene>
<keyword evidence="5 9" id="KW-1133">Transmembrane helix</keyword>
<feature type="domain" description="Cadherin" evidence="11">
    <location>
        <begin position="81"/>
        <end position="206"/>
    </location>
</feature>
<dbReference type="CDD" id="cd11304">
    <property type="entry name" value="Cadherin_repeat"/>
    <property type="match status" value="5"/>
</dbReference>
<name>A0A4E0RFY8_FASHE</name>